<gene>
    <name evidence="2" type="ORF">RhiirA4_489198</name>
</gene>
<feature type="compositionally biased region" description="Polar residues" evidence="1">
    <location>
        <begin position="69"/>
        <end position="78"/>
    </location>
</feature>
<dbReference type="Proteomes" id="UP000234323">
    <property type="component" value="Unassembled WGS sequence"/>
</dbReference>
<comment type="caution">
    <text evidence="2">The sequence shown here is derived from an EMBL/GenBank/DDBJ whole genome shotgun (WGS) entry which is preliminary data.</text>
</comment>
<dbReference type="EMBL" id="LLXI01007362">
    <property type="protein sequence ID" value="PKY62557.1"/>
    <property type="molecule type" value="Genomic_DNA"/>
</dbReference>
<feature type="non-terminal residue" evidence="2">
    <location>
        <position position="78"/>
    </location>
</feature>
<feature type="compositionally biased region" description="Acidic residues" evidence="1">
    <location>
        <begin position="30"/>
        <end position="39"/>
    </location>
</feature>
<keyword evidence="3" id="KW-1185">Reference proteome</keyword>
<evidence type="ECO:0000256" key="1">
    <source>
        <dbReference type="SAM" id="MobiDB-lite"/>
    </source>
</evidence>
<dbReference type="AlphaFoldDB" id="A0A2I1HUL2"/>
<evidence type="ECO:0000313" key="3">
    <source>
        <dbReference type="Proteomes" id="UP000234323"/>
    </source>
</evidence>
<name>A0A2I1HUL2_9GLOM</name>
<sequence>MSYIPSTLSSDNLIRFSASLLFSKCLKNVEDDDDDDDDSEKYNSKMDTKSNQSSKYENDKVEVDDDNDAQNMSFDSIG</sequence>
<protein>
    <submittedName>
        <fullName evidence="2">Uncharacterized protein</fullName>
    </submittedName>
</protein>
<proteinExistence type="predicted"/>
<accession>A0A2I1HUL2</accession>
<reference evidence="2 3" key="1">
    <citation type="submission" date="2015-10" db="EMBL/GenBank/DDBJ databases">
        <title>Genome analyses suggest a sexual origin of heterokaryosis in a supposedly ancient asexual fungus.</title>
        <authorList>
            <person name="Ropars J."/>
            <person name="Sedzielewska K."/>
            <person name="Noel J."/>
            <person name="Charron P."/>
            <person name="Farinelli L."/>
            <person name="Marton T."/>
            <person name="Kruger M."/>
            <person name="Pelin A."/>
            <person name="Brachmann A."/>
            <person name="Corradi N."/>
        </authorList>
    </citation>
    <scope>NUCLEOTIDE SEQUENCE [LARGE SCALE GENOMIC DNA]</scope>
    <source>
        <strain evidence="2 3">A4</strain>
    </source>
</reference>
<feature type="region of interest" description="Disordered" evidence="1">
    <location>
        <begin position="29"/>
        <end position="78"/>
    </location>
</feature>
<evidence type="ECO:0000313" key="2">
    <source>
        <dbReference type="EMBL" id="PKY62557.1"/>
    </source>
</evidence>
<organism evidence="2 3">
    <name type="scientific">Rhizophagus irregularis</name>
    <dbReference type="NCBI Taxonomy" id="588596"/>
    <lineage>
        <taxon>Eukaryota</taxon>
        <taxon>Fungi</taxon>
        <taxon>Fungi incertae sedis</taxon>
        <taxon>Mucoromycota</taxon>
        <taxon>Glomeromycotina</taxon>
        <taxon>Glomeromycetes</taxon>
        <taxon>Glomerales</taxon>
        <taxon>Glomeraceae</taxon>
        <taxon>Rhizophagus</taxon>
    </lineage>
</organism>